<dbReference type="SUPFAM" id="SSF48150">
    <property type="entry name" value="DNA-glycosylase"/>
    <property type="match status" value="1"/>
</dbReference>
<organism evidence="4 5">
    <name type="scientific">Microbacterium resistens</name>
    <dbReference type="NCBI Taxonomy" id="156977"/>
    <lineage>
        <taxon>Bacteria</taxon>
        <taxon>Bacillati</taxon>
        <taxon>Actinomycetota</taxon>
        <taxon>Actinomycetes</taxon>
        <taxon>Micrococcales</taxon>
        <taxon>Microbacteriaceae</taxon>
        <taxon>Microbacterium</taxon>
    </lineage>
</organism>
<evidence type="ECO:0000256" key="3">
    <source>
        <dbReference type="SAM" id="MobiDB-lite"/>
    </source>
</evidence>
<dbReference type="PANTHER" id="PTHR43003">
    <property type="entry name" value="DNA-3-METHYLADENINE GLYCOSYLASE"/>
    <property type="match status" value="1"/>
</dbReference>
<evidence type="ECO:0000256" key="1">
    <source>
        <dbReference type="ARBA" id="ARBA00022763"/>
    </source>
</evidence>
<proteinExistence type="predicted"/>
<gene>
    <name evidence="4" type="ORF">K8F61_10290</name>
</gene>
<dbReference type="Proteomes" id="UP001199642">
    <property type="component" value="Chromosome"/>
</dbReference>
<protein>
    <submittedName>
        <fullName evidence="4">DNA-3-methyladenine glycosylase 2 family protein</fullName>
    </submittedName>
</protein>
<sequence>MTIVRTARTGPLPTPRHTERPSETVYRSRHPLDLHATVAVLRRGGTDPTMAVDGPVIWRASRTPAGVATLALRAVSGEVRATAWGPGAGHALDQVPRLCGAADDAAGFDASAHPLVAEAARRNPGLRLARTDQVFDALASSILEQKVTAMQAFGAWRALVSRFGERAPGPTPRPLSAPPDPAGWRRIPSWAWHRAGVQPPQSRTIVRAAERGERIASAVLQAAGGAARDAVLTSLPGIGAWTSAETRIRALGDPDAVSVGDYHLAHEIGYALTGSRTDDEGMIALLAPWAGQRQRAIRMILASGVVEPRRGPRLAPEDHRDR</sequence>
<dbReference type="InterPro" id="IPR051912">
    <property type="entry name" value="Alkylbase_DNA_Glycosylase/TA"/>
</dbReference>
<feature type="region of interest" description="Disordered" evidence="3">
    <location>
        <begin position="1"/>
        <end position="23"/>
    </location>
</feature>
<dbReference type="InterPro" id="IPR011257">
    <property type="entry name" value="DNA_glycosylase"/>
</dbReference>
<evidence type="ECO:0000313" key="5">
    <source>
        <dbReference type="Proteomes" id="UP001199642"/>
    </source>
</evidence>
<evidence type="ECO:0000256" key="2">
    <source>
        <dbReference type="ARBA" id="ARBA00023204"/>
    </source>
</evidence>
<name>A0ABY3RMN4_9MICO</name>
<keyword evidence="5" id="KW-1185">Reference proteome</keyword>
<dbReference type="Gene3D" id="1.10.340.30">
    <property type="entry name" value="Hypothetical protein, domain 2"/>
    <property type="match status" value="1"/>
</dbReference>
<evidence type="ECO:0000313" key="4">
    <source>
        <dbReference type="EMBL" id="UGS25093.1"/>
    </source>
</evidence>
<keyword evidence="1" id="KW-0227">DNA damage</keyword>
<dbReference type="RefSeq" id="WP_231818926.1">
    <property type="nucleotide sequence ID" value="NZ_CP082781.1"/>
</dbReference>
<accession>A0ABY3RMN4</accession>
<dbReference type="EMBL" id="CP082781">
    <property type="protein sequence ID" value="UGS25093.1"/>
    <property type="molecule type" value="Genomic_DNA"/>
</dbReference>
<dbReference type="PANTHER" id="PTHR43003:SF6">
    <property type="entry name" value="DNA GLYCOSYLASE"/>
    <property type="match status" value="1"/>
</dbReference>
<keyword evidence="2" id="KW-0234">DNA repair</keyword>
<reference evidence="4 5" key="1">
    <citation type="submission" date="2023-01" db="EMBL/GenBank/DDBJ databases">
        <title>Characterization of estradiol degrading bacteria Microbacterium sp. MZT7 and reveal degrading genes through genome analysis.</title>
        <authorList>
            <person name="Hao P."/>
            <person name="Gao Y."/>
        </authorList>
    </citation>
    <scope>NUCLEOTIDE SEQUENCE [LARGE SCALE GENOMIC DNA]</scope>
    <source>
        <strain evidence="4 5">MZT7</strain>
    </source>
</reference>